<sequence>MVREFKCDIFILISLPENIIVLIYRLLYPSDICNLSFCCKSLCDIVSSENVWLDQCEIVKALCRFLVEVMKPLVRVWVYQEPKLGNVVYLMHGFLSDVGCRIIPQEVGPLAILYIDYDPFQLPMWDILCLIIMWSPVFEIICYLDGSTKFFLQGRDRKDSCLYPGFVTGIEKSCNVLSLEVEQRQEKTSSEASTNELFSKLSCTDKKYLVELVTNHVGLLHVSEPLSVKLFPTRREDEGMLLERRTMLLKMHKFGVNWKHLNLKEEDGLCYNPKQVDINEMWEKNHDAYFEFAATNKERDFN</sequence>
<dbReference type="OrthoDB" id="441172at2759"/>
<dbReference type="SMART" id="SM00256">
    <property type="entry name" value="FBOX"/>
    <property type="match status" value="1"/>
</dbReference>
<dbReference type="Proteomes" id="UP000886595">
    <property type="component" value="Unassembled WGS sequence"/>
</dbReference>
<dbReference type="EMBL" id="JAAMPC010000006">
    <property type="protein sequence ID" value="KAG2307564.1"/>
    <property type="molecule type" value="Genomic_DNA"/>
</dbReference>
<evidence type="ECO:0000313" key="3">
    <source>
        <dbReference type="Proteomes" id="UP000886595"/>
    </source>
</evidence>
<reference evidence="2 3" key="1">
    <citation type="submission" date="2020-02" db="EMBL/GenBank/DDBJ databases">
        <authorList>
            <person name="Ma Q."/>
            <person name="Huang Y."/>
            <person name="Song X."/>
            <person name="Pei D."/>
        </authorList>
    </citation>
    <scope>NUCLEOTIDE SEQUENCE [LARGE SCALE GENOMIC DNA]</scope>
    <source>
        <strain evidence="2">Sxm20200214</strain>
        <tissue evidence="2">Leaf</tissue>
    </source>
</reference>
<dbReference type="InterPro" id="IPR040275">
    <property type="entry name" value="At5g39450-like"/>
</dbReference>
<dbReference type="PANTHER" id="PTHR31370:SF4">
    <property type="entry name" value="F-BOX DOMAIN-CONTAINING PROTEIN"/>
    <property type="match status" value="1"/>
</dbReference>
<dbReference type="AlphaFoldDB" id="A0A8X7SIC7"/>
<dbReference type="PANTHER" id="PTHR31370">
    <property type="entry name" value="F-BOX PROTEIN FAMILY-LIKE"/>
    <property type="match status" value="1"/>
</dbReference>
<protein>
    <recommendedName>
        <fullName evidence="1">F-box domain-containing protein</fullName>
    </recommendedName>
</protein>
<dbReference type="InterPro" id="IPR001810">
    <property type="entry name" value="F-box_dom"/>
</dbReference>
<dbReference type="Gene3D" id="1.20.1280.50">
    <property type="match status" value="1"/>
</dbReference>
<dbReference type="InterPro" id="IPR036047">
    <property type="entry name" value="F-box-like_dom_sf"/>
</dbReference>
<comment type="caution">
    <text evidence="2">The sequence shown here is derived from an EMBL/GenBank/DDBJ whole genome shotgun (WGS) entry which is preliminary data.</text>
</comment>
<evidence type="ECO:0000313" key="2">
    <source>
        <dbReference type="EMBL" id="KAG2307564.1"/>
    </source>
</evidence>
<name>A0A8X7SIC7_BRACI</name>
<gene>
    <name evidence="2" type="ORF">Bca52824_027312</name>
</gene>
<evidence type="ECO:0000259" key="1">
    <source>
        <dbReference type="PROSITE" id="PS50181"/>
    </source>
</evidence>
<dbReference type="Pfam" id="PF12937">
    <property type="entry name" value="F-box-like"/>
    <property type="match status" value="1"/>
</dbReference>
<dbReference type="SUPFAM" id="SSF81383">
    <property type="entry name" value="F-box domain"/>
    <property type="match status" value="1"/>
</dbReference>
<accession>A0A8X7SIC7</accession>
<proteinExistence type="predicted"/>
<dbReference type="PROSITE" id="PS50181">
    <property type="entry name" value="FBOX"/>
    <property type="match status" value="1"/>
</dbReference>
<keyword evidence="3" id="KW-1185">Reference proteome</keyword>
<organism evidence="2 3">
    <name type="scientific">Brassica carinata</name>
    <name type="common">Ethiopian mustard</name>
    <name type="synonym">Abyssinian cabbage</name>
    <dbReference type="NCBI Taxonomy" id="52824"/>
    <lineage>
        <taxon>Eukaryota</taxon>
        <taxon>Viridiplantae</taxon>
        <taxon>Streptophyta</taxon>
        <taxon>Embryophyta</taxon>
        <taxon>Tracheophyta</taxon>
        <taxon>Spermatophyta</taxon>
        <taxon>Magnoliopsida</taxon>
        <taxon>eudicotyledons</taxon>
        <taxon>Gunneridae</taxon>
        <taxon>Pentapetalae</taxon>
        <taxon>rosids</taxon>
        <taxon>malvids</taxon>
        <taxon>Brassicales</taxon>
        <taxon>Brassicaceae</taxon>
        <taxon>Brassiceae</taxon>
        <taxon>Brassica</taxon>
    </lineage>
</organism>
<feature type="domain" description="F-box" evidence="1">
    <location>
        <begin position="9"/>
        <end position="55"/>
    </location>
</feature>